<accession>W7XCB9</accession>
<organism evidence="2 3">
    <name type="scientific">Tetrahymena thermophila (strain SB210)</name>
    <dbReference type="NCBI Taxonomy" id="312017"/>
    <lineage>
        <taxon>Eukaryota</taxon>
        <taxon>Sar</taxon>
        <taxon>Alveolata</taxon>
        <taxon>Ciliophora</taxon>
        <taxon>Intramacronucleata</taxon>
        <taxon>Oligohymenophorea</taxon>
        <taxon>Hymenostomatida</taxon>
        <taxon>Tetrahymenina</taxon>
        <taxon>Tetrahymenidae</taxon>
        <taxon>Tetrahymena</taxon>
    </lineage>
</organism>
<feature type="compositionally biased region" description="Polar residues" evidence="1">
    <location>
        <begin position="11"/>
        <end position="52"/>
    </location>
</feature>
<gene>
    <name evidence="2" type="ORF">TTHERM_000449749</name>
</gene>
<proteinExistence type="predicted"/>
<dbReference type="EMBL" id="GG662738">
    <property type="protein sequence ID" value="EWS75077.1"/>
    <property type="molecule type" value="Genomic_DNA"/>
</dbReference>
<dbReference type="InParanoid" id="W7XCB9"/>
<dbReference type="RefSeq" id="XP_012652390.1">
    <property type="nucleotide sequence ID" value="XM_012796936.1"/>
</dbReference>
<dbReference type="KEGG" id="tet:TTHERM_000449749"/>
<reference evidence="3" key="1">
    <citation type="journal article" date="2006" name="PLoS Biol.">
        <title>Macronuclear genome sequence of the ciliate Tetrahymena thermophila, a model eukaryote.</title>
        <authorList>
            <person name="Eisen J.A."/>
            <person name="Coyne R.S."/>
            <person name="Wu M."/>
            <person name="Wu D."/>
            <person name="Thiagarajan M."/>
            <person name="Wortman J.R."/>
            <person name="Badger J.H."/>
            <person name="Ren Q."/>
            <person name="Amedeo P."/>
            <person name="Jones K.M."/>
            <person name="Tallon L.J."/>
            <person name="Delcher A.L."/>
            <person name="Salzberg S.L."/>
            <person name="Silva J.C."/>
            <person name="Haas B.J."/>
            <person name="Majoros W.H."/>
            <person name="Farzad M."/>
            <person name="Carlton J.M."/>
            <person name="Smith R.K. Jr."/>
            <person name="Garg J."/>
            <person name="Pearlman R.E."/>
            <person name="Karrer K.M."/>
            <person name="Sun L."/>
            <person name="Manning G."/>
            <person name="Elde N.C."/>
            <person name="Turkewitz A.P."/>
            <person name="Asai D.J."/>
            <person name="Wilkes D.E."/>
            <person name="Wang Y."/>
            <person name="Cai H."/>
            <person name="Collins K."/>
            <person name="Stewart B.A."/>
            <person name="Lee S.R."/>
            <person name="Wilamowska K."/>
            <person name="Weinberg Z."/>
            <person name="Ruzzo W.L."/>
            <person name="Wloga D."/>
            <person name="Gaertig J."/>
            <person name="Frankel J."/>
            <person name="Tsao C.-C."/>
            <person name="Gorovsky M.A."/>
            <person name="Keeling P.J."/>
            <person name="Waller R.F."/>
            <person name="Patron N.J."/>
            <person name="Cherry J.M."/>
            <person name="Stover N.A."/>
            <person name="Krieger C.J."/>
            <person name="del Toro C."/>
            <person name="Ryder H.F."/>
            <person name="Williamson S.C."/>
            <person name="Barbeau R.A."/>
            <person name="Hamilton E.P."/>
            <person name="Orias E."/>
        </authorList>
    </citation>
    <scope>NUCLEOTIDE SEQUENCE [LARGE SCALE GENOMIC DNA]</scope>
    <source>
        <strain evidence="3">SB210</strain>
    </source>
</reference>
<evidence type="ECO:0000313" key="2">
    <source>
        <dbReference type="EMBL" id="EWS75077.1"/>
    </source>
</evidence>
<dbReference type="Proteomes" id="UP000009168">
    <property type="component" value="Unassembled WGS sequence"/>
</dbReference>
<name>W7XCB9_TETTS</name>
<feature type="compositionally biased region" description="Basic residues" evidence="1">
    <location>
        <begin position="1"/>
        <end position="10"/>
    </location>
</feature>
<evidence type="ECO:0000313" key="3">
    <source>
        <dbReference type="Proteomes" id="UP000009168"/>
    </source>
</evidence>
<keyword evidence="3" id="KW-1185">Reference proteome</keyword>
<protein>
    <submittedName>
        <fullName evidence="2">Uncharacterized protein</fullName>
    </submittedName>
</protein>
<feature type="region of interest" description="Disordered" evidence="1">
    <location>
        <begin position="1"/>
        <end position="75"/>
    </location>
</feature>
<dbReference type="GeneID" id="24439044"/>
<feature type="compositionally biased region" description="Polar residues" evidence="1">
    <location>
        <begin position="61"/>
        <end position="75"/>
    </location>
</feature>
<evidence type="ECO:0000256" key="1">
    <source>
        <dbReference type="SAM" id="MobiDB-lite"/>
    </source>
</evidence>
<sequence length="75" mass="8650">MKSKLSRKTTHANTKQIKQEITNNKQEQSINQLQRNKQNSSSRANQSQTNQKGIYYKSSKQESIQTVISTSEIHI</sequence>
<dbReference type="AlphaFoldDB" id="W7XCB9"/>